<comment type="similarity">
    <text evidence="1">Belongs to the sigma-70 factor family. ECF subfamily.</text>
</comment>
<dbReference type="Pfam" id="PF08281">
    <property type="entry name" value="Sigma70_r4_2"/>
    <property type="match status" value="1"/>
</dbReference>
<keyword evidence="2" id="KW-0805">Transcription regulation</keyword>
<feature type="domain" description="RNA polymerase sigma factor 70 region 4 type 2" evidence="6">
    <location>
        <begin position="119"/>
        <end position="170"/>
    </location>
</feature>
<reference evidence="8" key="1">
    <citation type="submission" date="2023-07" db="EMBL/GenBank/DDBJ databases">
        <title>Conexibacter stalactiti sp. nov., isolated from stalactites in a lava cave and emended description of the genus Conexibacter.</title>
        <authorList>
            <person name="Lee S.D."/>
        </authorList>
    </citation>
    <scope>NUCLEOTIDE SEQUENCE [LARGE SCALE GENOMIC DNA]</scope>
    <source>
        <strain evidence="8">KCTC 39840</strain>
    </source>
</reference>
<keyword evidence="4" id="KW-0804">Transcription</keyword>
<dbReference type="InterPro" id="IPR013324">
    <property type="entry name" value="RNA_pol_sigma_r3/r4-like"/>
</dbReference>
<name>A0ABU4HS70_9ACTN</name>
<evidence type="ECO:0000256" key="2">
    <source>
        <dbReference type="ARBA" id="ARBA00023015"/>
    </source>
</evidence>
<dbReference type="Gene3D" id="1.10.10.10">
    <property type="entry name" value="Winged helix-like DNA-binding domain superfamily/Winged helix DNA-binding domain"/>
    <property type="match status" value="1"/>
</dbReference>
<reference evidence="7 8" key="2">
    <citation type="submission" date="2023-10" db="EMBL/GenBank/DDBJ databases">
        <authorList>
            <person name="Han X.F."/>
        </authorList>
    </citation>
    <scope>NUCLEOTIDE SEQUENCE [LARGE SCALE GENOMIC DNA]</scope>
    <source>
        <strain evidence="7 8">KCTC 39840</strain>
    </source>
</reference>
<dbReference type="InterPro" id="IPR013249">
    <property type="entry name" value="RNA_pol_sigma70_r4_t2"/>
</dbReference>
<dbReference type="Proteomes" id="UP001284601">
    <property type="component" value="Unassembled WGS sequence"/>
</dbReference>
<gene>
    <name evidence="7" type="ORF">R7226_17625</name>
</gene>
<dbReference type="Pfam" id="PF04542">
    <property type="entry name" value="Sigma70_r2"/>
    <property type="match status" value="1"/>
</dbReference>
<dbReference type="InterPro" id="IPR007627">
    <property type="entry name" value="RNA_pol_sigma70_r2"/>
</dbReference>
<keyword evidence="8" id="KW-1185">Reference proteome</keyword>
<evidence type="ECO:0000259" key="5">
    <source>
        <dbReference type="Pfam" id="PF04542"/>
    </source>
</evidence>
<dbReference type="InterPro" id="IPR014284">
    <property type="entry name" value="RNA_pol_sigma-70_dom"/>
</dbReference>
<keyword evidence="3" id="KW-0731">Sigma factor</keyword>
<evidence type="ECO:0000259" key="6">
    <source>
        <dbReference type="Pfam" id="PF08281"/>
    </source>
</evidence>
<dbReference type="SUPFAM" id="SSF88659">
    <property type="entry name" value="Sigma3 and sigma4 domains of RNA polymerase sigma factors"/>
    <property type="match status" value="1"/>
</dbReference>
<organism evidence="7 8">
    <name type="scientific">Conexibacter stalactiti</name>
    <dbReference type="NCBI Taxonomy" id="1940611"/>
    <lineage>
        <taxon>Bacteria</taxon>
        <taxon>Bacillati</taxon>
        <taxon>Actinomycetota</taxon>
        <taxon>Thermoleophilia</taxon>
        <taxon>Solirubrobacterales</taxon>
        <taxon>Conexibacteraceae</taxon>
        <taxon>Conexibacter</taxon>
    </lineage>
</organism>
<dbReference type="RefSeq" id="WP_318598552.1">
    <property type="nucleotide sequence ID" value="NZ_JAWSTH010000048.1"/>
</dbReference>
<protein>
    <submittedName>
        <fullName evidence="7">RNA polymerase sigma factor</fullName>
    </submittedName>
</protein>
<evidence type="ECO:0000256" key="4">
    <source>
        <dbReference type="ARBA" id="ARBA00023163"/>
    </source>
</evidence>
<evidence type="ECO:0000256" key="1">
    <source>
        <dbReference type="ARBA" id="ARBA00010641"/>
    </source>
</evidence>
<dbReference type="SUPFAM" id="SSF88946">
    <property type="entry name" value="Sigma2 domain of RNA polymerase sigma factors"/>
    <property type="match status" value="1"/>
</dbReference>
<feature type="domain" description="RNA polymerase sigma-70 region 2" evidence="5">
    <location>
        <begin position="26"/>
        <end position="92"/>
    </location>
</feature>
<dbReference type="InterPro" id="IPR013325">
    <property type="entry name" value="RNA_pol_sigma_r2"/>
</dbReference>
<accession>A0ABU4HS70</accession>
<dbReference type="Gene3D" id="1.10.1740.10">
    <property type="match status" value="1"/>
</dbReference>
<dbReference type="PANTHER" id="PTHR43133:SF25">
    <property type="entry name" value="RNA POLYMERASE SIGMA FACTOR RFAY-RELATED"/>
    <property type="match status" value="1"/>
</dbReference>
<evidence type="ECO:0000313" key="8">
    <source>
        <dbReference type="Proteomes" id="UP001284601"/>
    </source>
</evidence>
<proteinExistence type="inferred from homology"/>
<dbReference type="EMBL" id="JAWSTH010000048">
    <property type="protein sequence ID" value="MDW5596172.1"/>
    <property type="molecule type" value="Genomic_DNA"/>
</dbReference>
<sequence>MGHTNSDAEAIRRAGDHPEAFEQVFERRFDAVHGYLRRRVGRDLADELAAETFTRAFAHRRRFVASHDSALPWLLGIASNLIAEQRRAEQRRLAALARAAGAQSAAAQASPGDGQLDGRLAEALATLPARDRDALLLLAWGELSYEEVAVALAIPLGTVRSRINRARRRLTAALDTPLAATARPGAHHA</sequence>
<comment type="caution">
    <text evidence="7">The sequence shown here is derived from an EMBL/GenBank/DDBJ whole genome shotgun (WGS) entry which is preliminary data.</text>
</comment>
<dbReference type="InterPro" id="IPR036388">
    <property type="entry name" value="WH-like_DNA-bd_sf"/>
</dbReference>
<dbReference type="NCBIfam" id="TIGR02937">
    <property type="entry name" value="sigma70-ECF"/>
    <property type="match status" value="1"/>
</dbReference>
<evidence type="ECO:0000313" key="7">
    <source>
        <dbReference type="EMBL" id="MDW5596172.1"/>
    </source>
</evidence>
<evidence type="ECO:0000256" key="3">
    <source>
        <dbReference type="ARBA" id="ARBA00023082"/>
    </source>
</evidence>
<dbReference type="PANTHER" id="PTHR43133">
    <property type="entry name" value="RNA POLYMERASE ECF-TYPE SIGMA FACTO"/>
    <property type="match status" value="1"/>
</dbReference>
<dbReference type="InterPro" id="IPR039425">
    <property type="entry name" value="RNA_pol_sigma-70-like"/>
</dbReference>